<keyword evidence="5" id="KW-1185">Reference proteome</keyword>
<dbReference type="Pfam" id="PF14389">
    <property type="entry name" value="Lzipper-MIP1"/>
    <property type="match status" value="1"/>
</dbReference>
<evidence type="ECO:0000259" key="2">
    <source>
        <dbReference type="Pfam" id="PF04784"/>
    </source>
</evidence>
<accession>A0AAW1GKA6</accession>
<feature type="region of interest" description="Disordered" evidence="1">
    <location>
        <begin position="1"/>
        <end position="26"/>
    </location>
</feature>
<evidence type="ECO:0008006" key="6">
    <source>
        <dbReference type="Google" id="ProtNLM"/>
    </source>
</evidence>
<organism evidence="4 5">
    <name type="scientific">Saponaria officinalis</name>
    <name type="common">Common soapwort</name>
    <name type="synonym">Lychnis saponaria</name>
    <dbReference type="NCBI Taxonomy" id="3572"/>
    <lineage>
        <taxon>Eukaryota</taxon>
        <taxon>Viridiplantae</taxon>
        <taxon>Streptophyta</taxon>
        <taxon>Embryophyta</taxon>
        <taxon>Tracheophyta</taxon>
        <taxon>Spermatophyta</taxon>
        <taxon>Magnoliopsida</taxon>
        <taxon>eudicotyledons</taxon>
        <taxon>Gunneridae</taxon>
        <taxon>Pentapetalae</taxon>
        <taxon>Caryophyllales</taxon>
        <taxon>Caryophyllaceae</taxon>
        <taxon>Caryophylleae</taxon>
        <taxon>Saponaria</taxon>
    </lineage>
</organism>
<evidence type="ECO:0000256" key="1">
    <source>
        <dbReference type="SAM" id="MobiDB-lite"/>
    </source>
</evidence>
<feature type="domain" description="DUF547" evidence="2">
    <location>
        <begin position="379"/>
        <end position="510"/>
    </location>
</feature>
<feature type="compositionally biased region" description="Basic and acidic residues" evidence="1">
    <location>
        <begin position="1"/>
        <end position="11"/>
    </location>
</feature>
<dbReference type="Pfam" id="PF04784">
    <property type="entry name" value="DUF547"/>
    <property type="match status" value="1"/>
</dbReference>
<dbReference type="AlphaFoldDB" id="A0AAW1GKA6"/>
<name>A0AAW1GKA6_SAPOF</name>
<evidence type="ECO:0000313" key="5">
    <source>
        <dbReference type="Proteomes" id="UP001443914"/>
    </source>
</evidence>
<gene>
    <name evidence="4" type="ORF">RND81_14G017200</name>
</gene>
<dbReference type="Proteomes" id="UP001443914">
    <property type="component" value="Unassembled WGS sequence"/>
</dbReference>
<reference evidence="4" key="1">
    <citation type="submission" date="2024-03" db="EMBL/GenBank/DDBJ databases">
        <title>WGS assembly of Saponaria officinalis var. Norfolk2.</title>
        <authorList>
            <person name="Jenkins J."/>
            <person name="Shu S."/>
            <person name="Grimwood J."/>
            <person name="Barry K."/>
            <person name="Goodstein D."/>
            <person name="Schmutz J."/>
            <person name="Leebens-Mack J."/>
            <person name="Osbourn A."/>
        </authorList>
    </citation>
    <scope>NUCLEOTIDE SEQUENCE [LARGE SCALE GENOMIC DNA]</scope>
    <source>
        <strain evidence="4">JIC</strain>
    </source>
</reference>
<feature type="domain" description="Ternary complex factor MIP1 leucine-zipper" evidence="3">
    <location>
        <begin position="22"/>
        <end position="100"/>
    </location>
</feature>
<comment type="caution">
    <text evidence="4">The sequence shown here is derived from an EMBL/GenBank/DDBJ whole genome shotgun (WGS) entry which is preliminary data.</text>
</comment>
<sequence length="595" mass="66204">MATASELHRGPPETGGNGHGGQHKREELQREVSVLEIMLSNEEKIREILQQAYNRKPGAELIIPNHLPPKTKEVLAELVVVEDEIALLESQIQQIQTDTKREQAATKELRMTKQSLQNTNMTVNDVQHPVAYDNKALHFISKAINGGGYGLTDFTIGNDNTPSASVGNLSPYVQNQKVSGGQDRVMAAKRSGMLKPSASPLREFRQPPASPFRDFRHPTPKPPERSTEFRADPPRKAVSGPAKLEESTGTKWQPNKLSEHIIKTLILLYVRLIRTARQSELEKSGPVSRSLFSSVSFRTEAGHTSLSTSQVLQKESKQQDPYGVFDIEGAVSRDIGPYKNLVVFSSTSLEPKFVSHSSSIPLFQKLRGLLSSLQKVDLRSLTDQQKLAFWINIYNACIMHGYLKFGVPSSQDKLLSLLNKATLNVGGKIVNAQAIEYCILRKPTSSNIIQVTKGEMDSKEAIIHKLYGLGSVNLNVIFSLCCGTRSSPAVRIYTAEGVTSELEKSKLEYLSASISVTSTRTVWLPELLIQNMHDFAEDLNSLVEWVCHQLPTSGSLRKSIVDCFRGLNNHNNGRNSTVNVETMPYDFEFRYLIHV</sequence>
<feature type="compositionally biased region" description="Basic and acidic residues" evidence="1">
    <location>
        <begin position="213"/>
        <end position="235"/>
    </location>
</feature>
<dbReference type="EMBL" id="JBDFQZ010000014">
    <property type="protein sequence ID" value="KAK9664060.1"/>
    <property type="molecule type" value="Genomic_DNA"/>
</dbReference>
<feature type="region of interest" description="Disordered" evidence="1">
    <location>
        <begin position="192"/>
        <end position="251"/>
    </location>
</feature>
<protein>
    <recommendedName>
        <fullName evidence="6">DUF547 domain-containing protein</fullName>
    </recommendedName>
</protein>
<dbReference type="InterPro" id="IPR025757">
    <property type="entry name" value="MIP1_Leuzipper"/>
</dbReference>
<proteinExistence type="predicted"/>
<evidence type="ECO:0000259" key="3">
    <source>
        <dbReference type="Pfam" id="PF14389"/>
    </source>
</evidence>
<dbReference type="PANTHER" id="PTHR46248">
    <property type="entry name" value="EXPRESSED PROTEIN"/>
    <property type="match status" value="1"/>
</dbReference>
<dbReference type="PANTHER" id="PTHR46248:SF6">
    <property type="entry name" value="OS03G0859900 PROTEIN"/>
    <property type="match status" value="1"/>
</dbReference>
<evidence type="ECO:0000313" key="4">
    <source>
        <dbReference type="EMBL" id="KAK9664060.1"/>
    </source>
</evidence>
<dbReference type="InterPro" id="IPR006869">
    <property type="entry name" value="DUF547"/>
</dbReference>